<evidence type="ECO:0000259" key="8">
    <source>
        <dbReference type="PROSITE" id="PS51462"/>
    </source>
</evidence>
<sequence>MFLLFQMFTVLPLLLYLIRVQLSYLFVGTTYPGLKWVCLLNLTVMSIAVFFAMVYPHVGSILRYVGSFSGLVYIFSLPCNLTSRIAPVRFLASKSGNNNNKNENGITETKPKKSKAAKDAKEIFQPSNYVLKARLMDYWTQSEQALEAEFDRGEGIIMVDREPLVEIKGSEIKLVNFDSKELRTKLNEYGLEIGILNSVLLEAIDPNDKYIDFRPRFGFSIQIHPPPKESGIQIQDIKKNLGASLGGHFISLRMAMLMISSERQRNLLARFQTLARWHKIYVRCPTCTTPLRQAPSKTSARCIRCDRVFYPNISPVAIVLIHDESNENCLLVRHRNAIGGVYTAVAGFSVPGESIEETARREIAEEIGIEVQTIKHLGMSQCWPMPNCSLMYAFSAVADKKQKLDISIDELESAMWFSRPDVKEALERVEADPYFKGIKEWPHKHDLRYIPPTGAIAHQIIKQWVLNK</sequence>
<dbReference type="PANTHER" id="PTHR11383:SF3">
    <property type="entry name" value="NAD(P)H PYROPHOSPHATASE NUDT13, MITOCHONDRIAL"/>
    <property type="match status" value="1"/>
</dbReference>
<evidence type="ECO:0000256" key="5">
    <source>
        <dbReference type="ARBA" id="ARBA00022842"/>
    </source>
</evidence>
<dbReference type="GO" id="GO:0046872">
    <property type="term" value="F:metal ion binding"/>
    <property type="evidence" value="ECO:0007669"/>
    <property type="project" value="UniProtKB-KW"/>
</dbReference>
<dbReference type="InterPro" id="IPR015797">
    <property type="entry name" value="NUDIX_hydrolase-like_dom_sf"/>
</dbReference>
<protein>
    <recommendedName>
        <fullName evidence="2">NAD(+) diphosphatase</fullName>
        <ecNumber evidence="2">3.6.1.22</ecNumber>
    </recommendedName>
</protein>
<dbReference type="Pfam" id="PF00293">
    <property type="entry name" value="NUDIX"/>
    <property type="match status" value="1"/>
</dbReference>
<feature type="transmembrane region" description="Helical" evidence="7">
    <location>
        <begin position="34"/>
        <end position="55"/>
    </location>
</feature>
<feature type="domain" description="Nudix hydrolase" evidence="8">
    <location>
        <begin position="311"/>
        <end position="439"/>
    </location>
</feature>
<evidence type="ECO:0000256" key="1">
    <source>
        <dbReference type="ARBA" id="ARBA00001946"/>
    </source>
</evidence>
<evidence type="ECO:0000256" key="6">
    <source>
        <dbReference type="ARBA" id="ARBA00023027"/>
    </source>
</evidence>
<keyword evidence="4" id="KW-0378">Hydrolase</keyword>
<dbReference type="GO" id="GO:0016787">
    <property type="term" value="F:hydrolase activity"/>
    <property type="evidence" value="ECO:0007669"/>
    <property type="project" value="UniProtKB-KW"/>
</dbReference>
<dbReference type="InterPro" id="IPR020084">
    <property type="entry name" value="NUDIX_hydrolase_CS"/>
</dbReference>
<dbReference type="FunFam" id="3.90.79.10:FF:000074">
    <property type="entry name" value="Mutt/nudix family protein-like protein"/>
    <property type="match status" value="1"/>
</dbReference>
<reference evidence="10" key="1">
    <citation type="submission" date="2022-11" db="UniProtKB">
        <authorList>
            <consortium name="WormBaseParasite"/>
        </authorList>
    </citation>
    <scope>IDENTIFICATION</scope>
</reference>
<feature type="transmembrane region" description="Helical" evidence="7">
    <location>
        <begin position="6"/>
        <end position="27"/>
    </location>
</feature>
<dbReference type="AlphaFoldDB" id="A0A914CL92"/>
<dbReference type="Proteomes" id="UP000887540">
    <property type="component" value="Unplaced"/>
</dbReference>
<dbReference type="PANTHER" id="PTHR11383">
    <property type="entry name" value="NUCLEOSIDE DIPHOSPHATE-LINKED MOIETY X MOTIF 13"/>
    <property type="match status" value="1"/>
</dbReference>
<evidence type="ECO:0000256" key="4">
    <source>
        <dbReference type="ARBA" id="ARBA00022801"/>
    </source>
</evidence>
<proteinExistence type="predicted"/>
<dbReference type="Gene3D" id="3.90.79.20">
    <property type="match status" value="1"/>
</dbReference>
<dbReference type="Gene3D" id="3.90.79.10">
    <property type="entry name" value="Nucleoside Triphosphate Pyrophosphohydrolase"/>
    <property type="match status" value="1"/>
</dbReference>
<evidence type="ECO:0000256" key="7">
    <source>
        <dbReference type="SAM" id="Phobius"/>
    </source>
</evidence>
<keyword evidence="3" id="KW-0479">Metal-binding</keyword>
<organism evidence="9 10">
    <name type="scientific">Acrobeloides nanus</name>
    <dbReference type="NCBI Taxonomy" id="290746"/>
    <lineage>
        <taxon>Eukaryota</taxon>
        <taxon>Metazoa</taxon>
        <taxon>Ecdysozoa</taxon>
        <taxon>Nematoda</taxon>
        <taxon>Chromadorea</taxon>
        <taxon>Rhabditida</taxon>
        <taxon>Tylenchina</taxon>
        <taxon>Cephalobomorpha</taxon>
        <taxon>Cephaloboidea</taxon>
        <taxon>Cephalobidae</taxon>
        <taxon>Acrobeloides</taxon>
    </lineage>
</organism>
<accession>A0A914CL92</accession>
<keyword evidence="5" id="KW-0460">Magnesium</keyword>
<keyword evidence="9" id="KW-1185">Reference proteome</keyword>
<dbReference type="InterPro" id="IPR049734">
    <property type="entry name" value="NudC-like_C"/>
</dbReference>
<dbReference type="InterPro" id="IPR000086">
    <property type="entry name" value="NUDIX_hydrolase_dom"/>
</dbReference>
<evidence type="ECO:0000256" key="2">
    <source>
        <dbReference type="ARBA" id="ARBA00012381"/>
    </source>
</evidence>
<comment type="cofactor">
    <cofactor evidence="1">
        <name>Mg(2+)</name>
        <dbReference type="ChEBI" id="CHEBI:18420"/>
    </cofactor>
</comment>
<evidence type="ECO:0000313" key="10">
    <source>
        <dbReference type="WBParaSite" id="ACRNAN_scaffold11541.g6699.t1"/>
    </source>
</evidence>
<keyword evidence="6" id="KW-0520">NAD</keyword>
<keyword evidence="7" id="KW-1133">Transmembrane helix</keyword>
<dbReference type="CDD" id="cd03429">
    <property type="entry name" value="NUDIX_NADH_pyrophosphatase_Nudt13"/>
    <property type="match status" value="1"/>
</dbReference>
<dbReference type="WBParaSite" id="ACRNAN_scaffold11541.g6699.t1">
    <property type="protein sequence ID" value="ACRNAN_scaffold11541.g6699.t1"/>
    <property type="gene ID" value="ACRNAN_scaffold11541.g6699"/>
</dbReference>
<evidence type="ECO:0000256" key="3">
    <source>
        <dbReference type="ARBA" id="ARBA00022723"/>
    </source>
</evidence>
<dbReference type="PROSITE" id="PS51462">
    <property type="entry name" value="NUDIX"/>
    <property type="match status" value="1"/>
</dbReference>
<name>A0A914CL92_9BILA</name>
<evidence type="ECO:0000313" key="9">
    <source>
        <dbReference type="Proteomes" id="UP000887540"/>
    </source>
</evidence>
<keyword evidence="7" id="KW-0472">Membrane</keyword>
<dbReference type="PROSITE" id="PS00893">
    <property type="entry name" value="NUDIX_BOX"/>
    <property type="match status" value="1"/>
</dbReference>
<keyword evidence="7" id="KW-0812">Transmembrane</keyword>
<dbReference type="SUPFAM" id="SSF55811">
    <property type="entry name" value="Nudix"/>
    <property type="match status" value="1"/>
</dbReference>
<dbReference type="EC" id="3.6.1.22" evidence="2"/>